<evidence type="ECO:0000313" key="2">
    <source>
        <dbReference type="EMBL" id="CAI9965161.1"/>
    </source>
</evidence>
<evidence type="ECO:0000256" key="1">
    <source>
        <dbReference type="SAM" id="MobiDB-lite"/>
    </source>
</evidence>
<organism evidence="2">
    <name type="scientific">Hexamita inflata</name>
    <dbReference type="NCBI Taxonomy" id="28002"/>
    <lineage>
        <taxon>Eukaryota</taxon>
        <taxon>Metamonada</taxon>
        <taxon>Diplomonadida</taxon>
        <taxon>Hexamitidae</taxon>
        <taxon>Hexamitinae</taxon>
        <taxon>Hexamita</taxon>
    </lineage>
</organism>
<accession>A0AA86QSC4</accession>
<comment type="caution">
    <text evidence="2">The sequence shown here is derived from an EMBL/GenBank/DDBJ whole genome shotgun (WGS) entry which is preliminary data.</text>
</comment>
<reference evidence="2" key="1">
    <citation type="submission" date="2023-06" db="EMBL/GenBank/DDBJ databases">
        <authorList>
            <person name="Kurt Z."/>
        </authorList>
    </citation>
    <scope>NUCLEOTIDE SEQUENCE</scope>
</reference>
<dbReference type="EMBL" id="CAXDID020000027">
    <property type="protein sequence ID" value="CAL5991436.1"/>
    <property type="molecule type" value="Genomic_DNA"/>
</dbReference>
<dbReference type="EMBL" id="CATOUU010000985">
    <property type="protein sequence ID" value="CAI9965161.1"/>
    <property type="molecule type" value="Genomic_DNA"/>
</dbReference>
<feature type="region of interest" description="Disordered" evidence="1">
    <location>
        <begin position="1995"/>
        <end position="2018"/>
    </location>
</feature>
<proteinExistence type="predicted"/>
<sequence length="2311" mass="269072">MPKGKLVIPVVFLSNAYQAQHVIIEVPQQNEQPEVAEVLTEEEKQLLVKFNFKETEPDPSNECVIPAFVSHETIDAAMSILEVQDPVERRFKLYALFQTAPQLFTAINDYLPEELRLRPETDFQNTHEVQVESYDAYGTVTAKQEKMLQLAPQYIKDHPSEIKESAFDCLTTDQLFEKDDQSVLNELFGFSPSETTIVATKSRQLKNTTAVIQPKGQTISQFSFISDEDKADLQAHYKQKSQFAERFKDQVKQRFLNLINTKYKQLHAQELIEILQTIDQRKPSPEQLDIAVTFLYFDKLDIIHSFQLMQQVNNTNLTPIRNQQFGWPTMYPVKNIDQTIQQIIQQTERRYQDQRVKTSQLQDIYQKIFLMNKRHFENQLPKPQMLPKIVERIRYYADKDIQMVELHVIDQGVQGLIQIPRQLYEEGQSEKSPSHKQYVEVVHAAVNQLKISKQQQLLQKKPRKENIQIQNIQNNIQNSINAQQTQIVQQIEDDEPEYTSKKWKRTSQRRVNIKTKMNEHDLTVKLIQAGKLNTITLFDLDSFFELCIALCNSDIDYPPFYFEDLQSRTTYGQQISIIKAPRQIYSILLRFNFCNYDYLKRVKFMEPLLKLYRLATSVPSEALKDTVSPHKLLEKDYKEQELNEVAKDEPATPEADLQLPSIGVSQDLFQQIISGTISFTDAVRECVDKCNMNFIRVKDKKLLECDASDKHCTCHFQGKPCDGSCNGNLDTALIEVQNDMYPCPSIFDYSKKQLKPGFVLQSAFDLYEDEQDDPQSFTFITAIKEFKFKDQDQIDECFYPFFNYSTFYNFKRMNYCVQLLQFIEFYFNANPNQIELQQKMDIDHLCSDYYSCRLDGLVLQSNESENYWDKYQIIQKLQQRTNQPPKNVTIKHIERLQKPYDYMNTASDIFKNSVISLDFKVQPSHYFFVKSLSSFFNKHSLSQTTTSVLNHNLRCPEVIQEMLNEPTAEKEPFVYPIPENQEIEAEVDLSVLKKDSVLNKLKTFGQSYKQMPEEMLSLLKKQHQELFDIGAFRQDPYRTPTTFQETKQMANSVLNHGLYFTIPFGSEANRHVEVIETDEYIDEQNDFTSLMEKNRSGSQQVKSQYIKWAGPTGAEAQVCHIEEEQLCFGLFKVRANNLMKILIEWMTIYTPSMLKFFDCSITTTAMDANPDLGPHYIYRAKMEEQQSAKNKSKINPYFFNGEYKMAIDELEPEEQEIDPDAPELFKAFSTLFDNAILDLNLIYNQFSKMTQSDDVLNKAKVDQIQDAWVKGCYAPIQQWPFNGQQFALPPPPHIPALLQTFLTQMYTTGDILDEIYKNPIIAIPIIARTLQHHVAASKHGEQRAAAVWRTLYPDAYYRSIDHANVCLQVYDKKYMQPKQLLQDLQRRITDCEQANNPQQLDSAIDFCLPRVFDAVNFMKYSARMQTQPTPKQLSNYFDRLAVQQSFYPASKILMPFRFNCNQLSNSMTKLCEQMFIGQDWKEVSTNNFKKILNNIFTSDNNNYNNDMSKDMLEKVKHDDLYDRLFQVYPGVNWSLLFNQQTMVEFMEAQNAQIQSKTPQNVKNDEPQPNEDDVIYMEELIYDLCNSDKIQPEYSLNLYNEDIQNQLSEMMRMLKYDNAEIQKYLRLKLDQCMTQNKFLPSLFINNNKSMRKQATQIYTKNRNMSIPSVTNRSLYMLRAVFFNEQIEESLLIRLINNEINNEEIQQIIRTKTNDAKTKLIKAILNCPSASQQKAAAQTHLPGLQSDLCKKQIFDEFLIPVMQDIGQDQTRIRYIDQELYQIIRFLAIACYRLEYCLKTMEELPPHLRQAAVYGTRSIYPIPLSYINQLNLGMSVFGNNLIENFENYQQKALPKNQSDNIPLLVSQRVLNGHQPYGNLLNTVDSSLNGCVCCCIICPFCGGIGAGLNGTLSGNLNLRVAQGQAAEMEINLVNGIYKAQENQFKWEDIVFMNTWNQPERKIEDVPSFYEQGMLISLLYKLQPTIPQYEAETSNYIPMEDNTQQVSKKNKNKTSNKTSTAETVDDEIPLAQKIKMLSKEEPDSFYVPSYGCRLQDTTLMLPPPDIATMNYYLAKYKDNKFVRDYLEMSHYQKIVSQVATKEQHDNLQDIYNLPEQLVFEDPAQAFIINREMAAKYFNNDLNSFLNRNFIVPSEDLSLKFSERNPTLFKKHISLLMELLMKMQPTAKDDYINDQVYGLLGTHGYPFLSLKKLIVNVHKRLETLSSKMLSQHYDLVNLQYYKSGKCTIVNNLTTSLLMFGIWQNFQISAVQDVLPVNFGQSLINLMKDLREGVYLVENYQGFMNIQNIYFETEKKFK</sequence>
<dbReference type="Proteomes" id="UP001642409">
    <property type="component" value="Unassembled WGS sequence"/>
</dbReference>
<protein>
    <submittedName>
        <fullName evidence="2">Uncharacterized protein</fullName>
    </submittedName>
</protein>
<evidence type="ECO:0000313" key="3">
    <source>
        <dbReference type="EMBL" id="CAL5991436.1"/>
    </source>
</evidence>
<gene>
    <name evidence="3" type="ORF">HINF_LOCUS12096</name>
    <name evidence="2" type="ORF">HINF_LOCUS52806</name>
</gene>
<name>A0AA86QSC4_9EUKA</name>
<reference evidence="3 4" key="2">
    <citation type="submission" date="2024-07" db="EMBL/GenBank/DDBJ databases">
        <authorList>
            <person name="Akdeniz Z."/>
        </authorList>
    </citation>
    <scope>NUCLEOTIDE SEQUENCE [LARGE SCALE GENOMIC DNA]</scope>
</reference>
<evidence type="ECO:0000313" key="4">
    <source>
        <dbReference type="Proteomes" id="UP001642409"/>
    </source>
</evidence>
<keyword evidence="4" id="KW-1185">Reference proteome</keyword>